<protein>
    <submittedName>
        <fullName evidence="4">Col_cuticle_N domain-containing protein</fullName>
    </submittedName>
</protein>
<proteinExistence type="predicted"/>
<organism evidence="3 4">
    <name type="scientific">Caenorhabditis tropicalis</name>
    <dbReference type="NCBI Taxonomy" id="1561998"/>
    <lineage>
        <taxon>Eukaryota</taxon>
        <taxon>Metazoa</taxon>
        <taxon>Ecdysozoa</taxon>
        <taxon>Nematoda</taxon>
        <taxon>Chromadorea</taxon>
        <taxon>Rhabditida</taxon>
        <taxon>Rhabditina</taxon>
        <taxon>Rhabditomorpha</taxon>
        <taxon>Rhabditoidea</taxon>
        <taxon>Rhabditidae</taxon>
        <taxon>Peloderinae</taxon>
        <taxon>Caenorhabditis</taxon>
    </lineage>
</organism>
<feature type="compositionally biased region" description="Basic and acidic residues" evidence="1">
    <location>
        <begin position="85"/>
        <end position="95"/>
    </location>
</feature>
<evidence type="ECO:0000256" key="2">
    <source>
        <dbReference type="SAM" id="Phobius"/>
    </source>
</evidence>
<evidence type="ECO:0000313" key="3">
    <source>
        <dbReference type="Proteomes" id="UP000095282"/>
    </source>
</evidence>
<keyword evidence="2" id="KW-0472">Membrane</keyword>
<dbReference type="Proteomes" id="UP000095282">
    <property type="component" value="Unplaced"/>
</dbReference>
<feature type="compositionally biased region" description="Low complexity" evidence="1">
    <location>
        <begin position="45"/>
        <end position="57"/>
    </location>
</feature>
<sequence>MSQPVTSAVVRRNYRKEAIVAVAAVGVVIIVWNLRDKIANFWNSLGSSCSSSNSAPVSEREKTAVDGTKAAGEETPKPAEVAPEALKESTEKTEDPAAQAPPKDTGANSAPESTEKPMGSSVYVNLPKTDPAAVSSSLPPSNWPGATPR</sequence>
<dbReference type="AlphaFoldDB" id="A0A1I7TS27"/>
<dbReference type="eggNOG" id="ENOG502TIRK">
    <property type="taxonomic scope" value="Eukaryota"/>
</dbReference>
<accession>A0A1I7TS27</accession>
<evidence type="ECO:0000313" key="4">
    <source>
        <dbReference type="WBParaSite" id="Csp11.Scaffold629.g11210.t1"/>
    </source>
</evidence>
<feature type="region of interest" description="Disordered" evidence="1">
    <location>
        <begin position="45"/>
        <end position="149"/>
    </location>
</feature>
<keyword evidence="3" id="KW-1185">Reference proteome</keyword>
<keyword evidence="2" id="KW-0812">Transmembrane</keyword>
<keyword evidence="2" id="KW-1133">Transmembrane helix</keyword>
<reference evidence="4" key="1">
    <citation type="submission" date="2016-11" db="UniProtKB">
        <authorList>
            <consortium name="WormBaseParasite"/>
        </authorList>
    </citation>
    <scope>IDENTIFICATION</scope>
</reference>
<feature type="transmembrane region" description="Helical" evidence="2">
    <location>
        <begin position="18"/>
        <end position="34"/>
    </location>
</feature>
<evidence type="ECO:0000256" key="1">
    <source>
        <dbReference type="SAM" id="MobiDB-lite"/>
    </source>
</evidence>
<dbReference type="WBParaSite" id="Csp11.Scaffold629.g11210.t1">
    <property type="protein sequence ID" value="Csp11.Scaffold629.g11210.t1"/>
    <property type="gene ID" value="Csp11.Scaffold629.g11210"/>
</dbReference>
<name>A0A1I7TS27_9PELO</name>